<protein>
    <submittedName>
        <fullName evidence="1">Uncharacterized protein</fullName>
    </submittedName>
</protein>
<dbReference type="Proteomes" id="UP001057452">
    <property type="component" value="Chromosome 17"/>
</dbReference>
<name>A0ACB9WBE8_CHAAC</name>
<dbReference type="EMBL" id="CM043801">
    <property type="protein sequence ID" value="KAI4810258.1"/>
    <property type="molecule type" value="Genomic_DNA"/>
</dbReference>
<proteinExistence type="predicted"/>
<comment type="caution">
    <text evidence="1">The sequence shown here is derived from an EMBL/GenBank/DDBJ whole genome shotgun (WGS) entry which is preliminary data.</text>
</comment>
<sequence>DFSGPAESTSFPLGSIIPIMASVVQKSHQPLLLLLEECVAATTPELHPESTMYPIISNKGWELLDNLAQSNLCDCCESKCKSRKQRSVASEQCSVCGATCSYLPITDQMKPQERVFFKDPVKLIQSRLEHISQIALFQRTQMERVTAHFKHKSVELERHLKEVSEQAYRQLSELKRENANFKKQLSELKRETADLKKPLSQRRVSPGQFQIDGNQRMSLPVAVTSPVTPRPRTMSYMGSAESQVWARDRGHSLSSLTLPLFTATVHFMDMHTVSVVKTLWL</sequence>
<feature type="non-terminal residue" evidence="1">
    <location>
        <position position="1"/>
    </location>
</feature>
<evidence type="ECO:0000313" key="2">
    <source>
        <dbReference type="Proteomes" id="UP001057452"/>
    </source>
</evidence>
<evidence type="ECO:0000313" key="1">
    <source>
        <dbReference type="EMBL" id="KAI4810258.1"/>
    </source>
</evidence>
<accession>A0ACB9WBE8</accession>
<organism evidence="1 2">
    <name type="scientific">Chaenocephalus aceratus</name>
    <name type="common">Blackfin icefish</name>
    <name type="synonym">Chaenichthys aceratus</name>
    <dbReference type="NCBI Taxonomy" id="36190"/>
    <lineage>
        <taxon>Eukaryota</taxon>
        <taxon>Metazoa</taxon>
        <taxon>Chordata</taxon>
        <taxon>Craniata</taxon>
        <taxon>Vertebrata</taxon>
        <taxon>Euteleostomi</taxon>
        <taxon>Actinopterygii</taxon>
        <taxon>Neopterygii</taxon>
        <taxon>Teleostei</taxon>
        <taxon>Neoteleostei</taxon>
        <taxon>Acanthomorphata</taxon>
        <taxon>Eupercaria</taxon>
        <taxon>Perciformes</taxon>
        <taxon>Notothenioidei</taxon>
        <taxon>Channichthyidae</taxon>
        <taxon>Chaenocephalus</taxon>
    </lineage>
</organism>
<gene>
    <name evidence="1" type="ORF">KUCAC02_019098</name>
</gene>
<keyword evidence="2" id="KW-1185">Reference proteome</keyword>
<reference evidence="1" key="1">
    <citation type="submission" date="2022-05" db="EMBL/GenBank/DDBJ databases">
        <title>Chromosome-level genome of Chaenocephalus aceratus.</title>
        <authorList>
            <person name="Park H."/>
        </authorList>
    </citation>
    <scope>NUCLEOTIDE SEQUENCE</scope>
    <source>
        <strain evidence="1">KU_202001</strain>
    </source>
</reference>